<name>A0A2T3A6N3_9PEZI</name>
<feature type="compositionally biased region" description="Low complexity" evidence="1">
    <location>
        <begin position="55"/>
        <end position="66"/>
    </location>
</feature>
<evidence type="ECO:0000313" key="2">
    <source>
        <dbReference type="EMBL" id="PSR83900.1"/>
    </source>
</evidence>
<dbReference type="InParanoid" id="A0A2T3A6N3"/>
<gene>
    <name evidence="2" type="ORF">BD289DRAFT_274703</name>
</gene>
<feature type="region of interest" description="Disordered" evidence="1">
    <location>
        <begin position="22"/>
        <end position="73"/>
    </location>
</feature>
<feature type="region of interest" description="Disordered" evidence="1">
    <location>
        <begin position="133"/>
        <end position="241"/>
    </location>
</feature>
<evidence type="ECO:0000256" key="1">
    <source>
        <dbReference type="SAM" id="MobiDB-lite"/>
    </source>
</evidence>
<keyword evidence="3" id="KW-1185">Reference proteome</keyword>
<feature type="compositionally biased region" description="Basic and acidic residues" evidence="1">
    <location>
        <begin position="220"/>
        <end position="229"/>
    </location>
</feature>
<reference evidence="2 3" key="1">
    <citation type="journal article" date="2018" name="Mycol. Prog.">
        <title>Coniella lustricola, a new species from submerged detritus.</title>
        <authorList>
            <person name="Raudabaugh D.B."/>
            <person name="Iturriaga T."/>
            <person name="Carver A."/>
            <person name="Mondo S."/>
            <person name="Pangilinan J."/>
            <person name="Lipzen A."/>
            <person name="He G."/>
            <person name="Amirebrahimi M."/>
            <person name="Grigoriev I.V."/>
            <person name="Miller A.N."/>
        </authorList>
    </citation>
    <scope>NUCLEOTIDE SEQUENCE [LARGE SCALE GENOMIC DNA]</scope>
    <source>
        <strain evidence="2 3">B22-T-1</strain>
    </source>
</reference>
<sequence length="266" mass="27083">MGTSQKDAVHATRVLDNILARIAQPPGGDARRADANSDSTAVTTSRSNRDKNKTNSNSNDGDGRSNATRTGPHSQFWAFGWMDDMEKRTASGQAYADHARGSLDGVLGGGGGGGGEEKGVDWNLIDSFLLHRDHTTGGGSGPAGPSAREAAKDQREGWPMMRYDSPPLPPCSSLAAPAPAAGDGGGGGGGDHSRYRPAGSSGTRAADGGRGRDGGGGSGGHDDNHRNSEDPGEGEGARGSINYRTWSTAGITLTGFGPSSSGATFM</sequence>
<feature type="compositionally biased region" description="Polar residues" evidence="1">
    <location>
        <begin position="36"/>
        <end position="46"/>
    </location>
</feature>
<dbReference type="Proteomes" id="UP000241462">
    <property type="component" value="Unassembled WGS sequence"/>
</dbReference>
<accession>A0A2T3A6N3</accession>
<proteinExistence type="predicted"/>
<dbReference type="AlphaFoldDB" id="A0A2T3A6N3"/>
<dbReference type="EMBL" id="KZ678452">
    <property type="protein sequence ID" value="PSR83900.1"/>
    <property type="molecule type" value="Genomic_DNA"/>
</dbReference>
<organism evidence="2 3">
    <name type="scientific">Coniella lustricola</name>
    <dbReference type="NCBI Taxonomy" id="2025994"/>
    <lineage>
        <taxon>Eukaryota</taxon>
        <taxon>Fungi</taxon>
        <taxon>Dikarya</taxon>
        <taxon>Ascomycota</taxon>
        <taxon>Pezizomycotina</taxon>
        <taxon>Sordariomycetes</taxon>
        <taxon>Sordariomycetidae</taxon>
        <taxon>Diaporthales</taxon>
        <taxon>Schizoparmaceae</taxon>
        <taxon>Coniella</taxon>
    </lineage>
</organism>
<protein>
    <submittedName>
        <fullName evidence="2">Uncharacterized protein</fullName>
    </submittedName>
</protein>
<evidence type="ECO:0000313" key="3">
    <source>
        <dbReference type="Proteomes" id="UP000241462"/>
    </source>
</evidence>